<evidence type="ECO:0000313" key="2">
    <source>
        <dbReference type="EMBL" id="TFK94469.1"/>
    </source>
</evidence>
<dbReference type="AlphaFoldDB" id="A0A5C3Q096"/>
<feature type="compositionally biased region" description="Low complexity" evidence="1">
    <location>
        <begin position="77"/>
        <end position="91"/>
    </location>
</feature>
<name>A0A5C3Q096_9APHY</name>
<evidence type="ECO:0000256" key="1">
    <source>
        <dbReference type="SAM" id="MobiDB-lite"/>
    </source>
</evidence>
<evidence type="ECO:0008006" key="4">
    <source>
        <dbReference type="Google" id="ProtNLM"/>
    </source>
</evidence>
<protein>
    <recommendedName>
        <fullName evidence="4">F-box domain-containing protein</fullName>
    </recommendedName>
</protein>
<proteinExistence type="predicted"/>
<dbReference type="InParanoid" id="A0A5C3Q096"/>
<gene>
    <name evidence="2" type="ORF">K466DRAFT_325020</name>
</gene>
<feature type="region of interest" description="Disordered" evidence="1">
    <location>
        <begin position="45"/>
        <end position="91"/>
    </location>
</feature>
<organism evidence="2 3">
    <name type="scientific">Polyporus arcularius HHB13444</name>
    <dbReference type="NCBI Taxonomy" id="1314778"/>
    <lineage>
        <taxon>Eukaryota</taxon>
        <taxon>Fungi</taxon>
        <taxon>Dikarya</taxon>
        <taxon>Basidiomycota</taxon>
        <taxon>Agaricomycotina</taxon>
        <taxon>Agaricomycetes</taxon>
        <taxon>Polyporales</taxon>
        <taxon>Polyporaceae</taxon>
        <taxon>Polyporus</taxon>
    </lineage>
</organism>
<dbReference type="EMBL" id="ML210968">
    <property type="protein sequence ID" value="TFK94469.1"/>
    <property type="molecule type" value="Genomic_DNA"/>
</dbReference>
<dbReference type="Proteomes" id="UP000308197">
    <property type="component" value="Unassembled WGS sequence"/>
</dbReference>
<evidence type="ECO:0000313" key="3">
    <source>
        <dbReference type="Proteomes" id="UP000308197"/>
    </source>
</evidence>
<sequence>MEHSKLPLGIPTEITEALLDNLDGDQSSLKPCALVCCAWLDSTRPRLFHNAPSPTRRRPERLQPSLHQAQRSRRTSDTSTSTPVRTATTGSTSRMWRACLLLSRRSARFQSRTSHLTPRAVATLSP</sequence>
<reference evidence="2 3" key="1">
    <citation type="journal article" date="2019" name="Nat. Ecol. Evol.">
        <title>Megaphylogeny resolves global patterns of mushroom evolution.</title>
        <authorList>
            <person name="Varga T."/>
            <person name="Krizsan K."/>
            <person name="Foldi C."/>
            <person name="Dima B."/>
            <person name="Sanchez-Garcia M."/>
            <person name="Sanchez-Ramirez S."/>
            <person name="Szollosi G.J."/>
            <person name="Szarkandi J.G."/>
            <person name="Papp V."/>
            <person name="Albert L."/>
            <person name="Andreopoulos W."/>
            <person name="Angelini C."/>
            <person name="Antonin V."/>
            <person name="Barry K.W."/>
            <person name="Bougher N.L."/>
            <person name="Buchanan P."/>
            <person name="Buyck B."/>
            <person name="Bense V."/>
            <person name="Catcheside P."/>
            <person name="Chovatia M."/>
            <person name="Cooper J."/>
            <person name="Damon W."/>
            <person name="Desjardin D."/>
            <person name="Finy P."/>
            <person name="Geml J."/>
            <person name="Haridas S."/>
            <person name="Hughes K."/>
            <person name="Justo A."/>
            <person name="Karasinski D."/>
            <person name="Kautmanova I."/>
            <person name="Kiss B."/>
            <person name="Kocsube S."/>
            <person name="Kotiranta H."/>
            <person name="LaButti K.M."/>
            <person name="Lechner B.E."/>
            <person name="Liimatainen K."/>
            <person name="Lipzen A."/>
            <person name="Lukacs Z."/>
            <person name="Mihaltcheva S."/>
            <person name="Morgado L.N."/>
            <person name="Niskanen T."/>
            <person name="Noordeloos M.E."/>
            <person name="Ohm R.A."/>
            <person name="Ortiz-Santana B."/>
            <person name="Ovrebo C."/>
            <person name="Racz N."/>
            <person name="Riley R."/>
            <person name="Savchenko A."/>
            <person name="Shiryaev A."/>
            <person name="Soop K."/>
            <person name="Spirin V."/>
            <person name="Szebenyi C."/>
            <person name="Tomsovsky M."/>
            <person name="Tulloss R.E."/>
            <person name="Uehling J."/>
            <person name="Grigoriev I.V."/>
            <person name="Vagvolgyi C."/>
            <person name="Papp T."/>
            <person name="Martin F.M."/>
            <person name="Miettinen O."/>
            <person name="Hibbett D.S."/>
            <person name="Nagy L.G."/>
        </authorList>
    </citation>
    <scope>NUCLEOTIDE SEQUENCE [LARGE SCALE GENOMIC DNA]</scope>
    <source>
        <strain evidence="2 3">HHB13444</strain>
    </source>
</reference>
<keyword evidence="3" id="KW-1185">Reference proteome</keyword>
<accession>A0A5C3Q096</accession>